<dbReference type="InterPro" id="IPR050638">
    <property type="entry name" value="AA-Vitamin_Transporters"/>
</dbReference>
<dbReference type="Pfam" id="PF00892">
    <property type="entry name" value="EamA"/>
    <property type="match status" value="2"/>
</dbReference>
<reference evidence="9" key="1">
    <citation type="journal article" date="2019" name="Int. J. Syst. Evol. Microbiol.">
        <title>The Global Catalogue of Microorganisms (GCM) 10K type strain sequencing project: providing services to taxonomists for standard genome sequencing and annotation.</title>
        <authorList>
            <consortium name="The Broad Institute Genomics Platform"/>
            <consortium name="The Broad Institute Genome Sequencing Center for Infectious Disease"/>
            <person name="Wu L."/>
            <person name="Ma J."/>
        </authorList>
    </citation>
    <scope>NUCLEOTIDE SEQUENCE [LARGE SCALE GENOMIC DNA]</scope>
    <source>
        <strain evidence="9">CGMCC 1.14993</strain>
    </source>
</reference>
<proteinExistence type="inferred from homology"/>
<dbReference type="InterPro" id="IPR037185">
    <property type="entry name" value="EmrE-like"/>
</dbReference>
<dbReference type="InterPro" id="IPR000620">
    <property type="entry name" value="EamA_dom"/>
</dbReference>
<feature type="transmembrane region" description="Helical" evidence="6">
    <location>
        <begin position="242"/>
        <end position="259"/>
    </location>
</feature>
<keyword evidence="9" id="KW-1185">Reference proteome</keyword>
<feature type="transmembrane region" description="Helical" evidence="6">
    <location>
        <begin position="67"/>
        <end position="89"/>
    </location>
</feature>
<name>A0A8J3AB73_9BACI</name>
<feature type="transmembrane region" description="Helical" evidence="6">
    <location>
        <begin position="122"/>
        <end position="141"/>
    </location>
</feature>
<evidence type="ECO:0000256" key="5">
    <source>
        <dbReference type="ARBA" id="ARBA00023136"/>
    </source>
</evidence>
<dbReference type="AlphaFoldDB" id="A0A8J3AB73"/>
<evidence type="ECO:0000256" key="6">
    <source>
        <dbReference type="SAM" id="Phobius"/>
    </source>
</evidence>
<dbReference type="PANTHER" id="PTHR32322">
    <property type="entry name" value="INNER MEMBRANE TRANSPORTER"/>
    <property type="match status" value="1"/>
</dbReference>
<protein>
    <submittedName>
        <fullName evidence="8">Transporter</fullName>
    </submittedName>
</protein>
<feature type="domain" description="EamA" evidence="7">
    <location>
        <begin position="6"/>
        <end position="136"/>
    </location>
</feature>
<dbReference type="EMBL" id="BMHB01000001">
    <property type="protein sequence ID" value="GGI09885.1"/>
    <property type="molecule type" value="Genomic_DNA"/>
</dbReference>
<accession>A0A8J3AB73</accession>
<evidence type="ECO:0000313" key="9">
    <source>
        <dbReference type="Proteomes" id="UP000626244"/>
    </source>
</evidence>
<dbReference type="Proteomes" id="UP000626244">
    <property type="component" value="Unassembled WGS sequence"/>
</dbReference>
<dbReference type="OrthoDB" id="510638at2"/>
<evidence type="ECO:0000256" key="2">
    <source>
        <dbReference type="ARBA" id="ARBA00007362"/>
    </source>
</evidence>
<dbReference type="GO" id="GO:0016020">
    <property type="term" value="C:membrane"/>
    <property type="evidence" value="ECO:0007669"/>
    <property type="project" value="UniProtKB-SubCell"/>
</dbReference>
<dbReference type="SUPFAM" id="SSF103481">
    <property type="entry name" value="Multidrug resistance efflux transporter EmrE"/>
    <property type="match status" value="2"/>
</dbReference>
<comment type="similarity">
    <text evidence="2">Belongs to the EamA transporter family.</text>
</comment>
<feature type="transmembrane region" description="Helical" evidence="6">
    <location>
        <begin position="209"/>
        <end position="230"/>
    </location>
</feature>
<comment type="caution">
    <text evidence="8">The sequence shown here is derived from an EMBL/GenBank/DDBJ whole genome shotgun (WGS) entry which is preliminary data.</text>
</comment>
<evidence type="ECO:0000259" key="7">
    <source>
        <dbReference type="Pfam" id="PF00892"/>
    </source>
</evidence>
<gene>
    <name evidence="8" type="ORF">GCM10007380_00020</name>
</gene>
<evidence type="ECO:0000256" key="1">
    <source>
        <dbReference type="ARBA" id="ARBA00004127"/>
    </source>
</evidence>
<evidence type="ECO:0000256" key="4">
    <source>
        <dbReference type="ARBA" id="ARBA00022989"/>
    </source>
</evidence>
<evidence type="ECO:0000313" key="8">
    <source>
        <dbReference type="EMBL" id="GGI09885.1"/>
    </source>
</evidence>
<feature type="domain" description="EamA" evidence="7">
    <location>
        <begin position="149"/>
        <end position="284"/>
    </location>
</feature>
<feature type="transmembrane region" description="Helical" evidence="6">
    <location>
        <begin position="175"/>
        <end position="197"/>
    </location>
</feature>
<feature type="transmembrane region" description="Helical" evidence="6">
    <location>
        <begin position="95"/>
        <end position="113"/>
    </location>
</feature>
<organism evidence="8 9">
    <name type="scientific">Gottfriedia solisilvae</name>
    <dbReference type="NCBI Taxonomy" id="1516104"/>
    <lineage>
        <taxon>Bacteria</taxon>
        <taxon>Bacillati</taxon>
        <taxon>Bacillota</taxon>
        <taxon>Bacilli</taxon>
        <taxon>Bacillales</taxon>
        <taxon>Bacillaceae</taxon>
        <taxon>Gottfriedia</taxon>
    </lineage>
</organism>
<sequence>MSFKELIALIGLAALWGASFLFIRIAAPIFGPILTIEGRVSIAALALVLYLVITRKSLGFRKRWKQYIIIGALNAAIPFTLIATSALYLTASMSSILNSLTPLFTAIIVWGWLNESLSIRKWFGILVGVIGVVLLVGWSTIPFTKEIIIAIGLAVLSTISYGFAGVYAKKTFVDVAPISLAAGQQIAASILLIPFTIFNLPNTTSNFSLIPILAVLALALFCTAIAYLLYFYLIENVGPTKTLSVTFLIPVFGMIWGVLILNEKITMGMLVGFIVILVSVFLILDIKLPTKSKVLQHNEL</sequence>
<keyword evidence="5 6" id="KW-0472">Membrane</keyword>
<feature type="transmembrane region" description="Helical" evidence="6">
    <location>
        <begin position="265"/>
        <end position="284"/>
    </location>
</feature>
<dbReference type="RefSeq" id="WP_088002434.1">
    <property type="nucleotide sequence ID" value="NZ_BMHB01000001.1"/>
</dbReference>
<evidence type="ECO:0000256" key="3">
    <source>
        <dbReference type="ARBA" id="ARBA00022692"/>
    </source>
</evidence>
<feature type="transmembrane region" description="Helical" evidence="6">
    <location>
        <begin position="36"/>
        <end position="55"/>
    </location>
</feature>
<dbReference type="PANTHER" id="PTHR32322:SF9">
    <property type="entry name" value="AMINO-ACID METABOLITE EFFLUX PUMP-RELATED"/>
    <property type="match status" value="1"/>
</dbReference>
<feature type="transmembrane region" description="Helical" evidence="6">
    <location>
        <begin position="147"/>
        <end position="168"/>
    </location>
</feature>
<comment type="subcellular location">
    <subcellularLocation>
        <location evidence="1">Endomembrane system</location>
        <topology evidence="1">Multi-pass membrane protein</topology>
    </subcellularLocation>
</comment>
<keyword evidence="3 6" id="KW-0812">Transmembrane</keyword>
<keyword evidence="4 6" id="KW-1133">Transmembrane helix</keyword>
<dbReference type="Gene3D" id="1.10.3730.20">
    <property type="match status" value="1"/>
</dbReference>